<gene>
    <name evidence="1" type="ordered locus">Shel_13340</name>
</gene>
<dbReference type="eggNOG" id="COG2226">
    <property type="taxonomic scope" value="Bacteria"/>
</dbReference>
<name>C7N622_SLAHD</name>
<reference evidence="1 2" key="1">
    <citation type="journal article" date="2009" name="Stand. Genomic Sci.">
        <title>Complete genome sequence of Slackia heliotrinireducens type strain (RHS 1).</title>
        <authorList>
            <person name="Pukall R."/>
            <person name="Lapidus A."/>
            <person name="Nolan M."/>
            <person name="Copeland A."/>
            <person name="Glavina Del Rio T."/>
            <person name="Lucas S."/>
            <person name="Chen F."/>
            <person name="Tice H."/>
            <person name="Cheng J.F."/>
            <person name="Chertkov O."/>
            <person name="Bruce D."/>
            <person name="Goodwin L."/>
            <person name="Kuske C."/>
            <person name="Brettin T."/>
            <person name="Detter J.C."/>
            <person name="Han C."/>
            <person name="Pitluck S."/>
            <person name="Pati A."/>
            <person name="Mavrommatis K."/>
            <person name="Ivanova N."/>
            <person name="Ovchinnikova G."/>
            <person name="Chen A."/>
            <person name="Palaniappan K."/>
            <person name="Schneider S."/>
            <person name="Rohde M."/>
            <person name="Chain P."/>
            <person name="D'haeseleer P."/>
            <person name="Goker M."/>
            <person name="Bristow J."/>
            <person name="Eisen J.A."/>
            <person name="Markowitz V."/>
            <person name="Kyrpides N.C."/>
            <person name="Klenk H.P."/>
            <person name="Hugenholtz P."/>
        </authorList>
    </citation>
    <scope>NUCLEOTIDE SEQUENCE [LARGE SCALE GENOMIC DNA]</scope>
    <source>
        <strain evidence="2">ATCC 29202 / DSM 20476 / NCTC 11029 / RHS 1</strain>
    </source>
</reference>
<dbReference type="InterPro" id="IPR029063">
    <property type="entry name" value="SAM-dependent_MTases_sf"/>
</dbReference>
<dbReference type="CDD" id="cd02440">
    <property type="entry name" value="AdoMet_MTases"/>
    <property type="match status" value="1"/>
</dbReference>
<dbReference type="RefSeq" id="WP_012798459.1">
    <property type="nucleotide sequence ID" value="NC_013165.1"/>
</dbReference>
<keyword evidence="2" id="KW-1185">Reference proteome</keyword>
<evidence type="ECO:0000313" key="1">
    <source>
        <dbReference type="EMBL" id="ACV22357.1"/>
    </source>
</evidence>
<sequence>MEYTIDELRQYYASMPQEFGFASMCKMTLPQNVEGMRVIDIGCRRGKGVQKFASRIGSDGFVLGVEPNDAFVREAVDRIREAGAESDKPLAPTEIRQGFFEMLGLSPGEEHTFDLVYANSSLNLCKNMPEAVRQMALAARPGATLLLETVLATGERDVAVLGAARKMGNAVQSAPSKDEFLGWLSDAGFIDVQRTVVQKLTPDAAYKQDTKVPCVDSVECVEFEETIVTARVPR</sequence>
<dbReference type="Gene3D" id="3.40.50.150">
    <property type="entry name" value="Vaccinia Virus protein VP39"/>
    <property type="match status" value="1"/>
</dbReference>
<keyword evidence="1" id="KW-0489">Methyltransferase</keyword>
<dbReference type="STRING" id="471855.Shel_13340"/>
<dbReference type="KEGG" id="shi:Shel_13340"/>
<dbReference type="SUPFAM" id="SSF53335">
    <property type="entry name" value="S-adenosyl-L-methionine-dependent methyltransferases"/>
    <property type="match status" value="1"/>
</dbReference>
<dbReference type="Pfam" id="PF13489">
    <property type="entry name" value="Methyltransf_23"/>
    <property type="match status" value="1"/>
</dbReference>
<keyword evidence="1" id="KW-0808">Transferase</keyword>
<evidence type="ECO:0000313" key="2">
    <source>
        <dbReference type="Proteomes" id="UP000002026"/>
    </source>
</evidence>
<protein>
    <submittedName>
        <fullName evidence="1">Methylase involved in ubiquinone/menaquinone biosynthesis</fullName>
    </submittedName>
</protein>
<dbReference type="Proteomes" id="UP000002026">
    <property type="component" value="Chromosome"/>
</dbReference>
<dbReference type="GO" id="GO:0032259">
    <property type="term" value="P:methylation"/>
    <property type="evidence" value="ECO:0007669"/>
    <property type="project" value="UniProtKB-KW"/>
</dbReference>
<dbReference type="HOGENOM" id="CLU_1159782_0_0_11"/>
<dbReference type="GO" id="GO:0008168">
    <property type="term" value="F:methyltransferase activity"/>
    <property type="evidence" value="ECO:0007669"/>
    <property type="project" value="UniProtKB-KW"/>
</dbReference>
<keyword evidence="1" id="KW-0830">Ubiquinone</keyword>
<organism evidence="1 2">
    <name type="scientific">Slackia heliotrinireducens (strain ATCC 29202 / DSM 20476 / NCTC 11029 / RHS 1)</name>
    <name type="common">Peptococcus heliotrinreducens</name>
    <dbReference type="NCBI Taxonomy" id="471855"/>
    <lineage>
        <taxon>Bacteria</taxon>
        <taxon>Bacillati</taxon>
        <taxon>Actinomycetota</taxon>
        <taxon>Coriobacteriia</taxon>
        <taxon>Eggerthellales</taxon>
        <taxon>Eggerthellaceae</taxon>
        <taxon>Slackia</taxon>
    </lineage>
</organism>
<dbReference type="EMBL" id="CP001684">
    <property type="protein sequence ID" value="ACV22357.1"/>
    <property type="molecule type" value="Genomic_DNA"/>
</dbReference>
<proteinExistence type="predicted"/>
<dbReference type="AlphaFoldDB" id="C7N622"/>
<accession>C7N622</accession>